<protein>
    <submittedName>
        <fullName evidence="1">Uncharacterized protein</fullName>
    </submittedName>
</protein>
<evidence type="ECO:0000313" key="1">
    <source>
        <dbReference type="EMBL" id="XAO73454.1"/>
    </source>
</evidence>
<name>A0AAU6WLK4_9FLAO</name>
<gene>
    <name evidence="1" type="ORF">AAFP95_17160</name>
</gene>
<dbReference type="AlphaFoldDB" id="A0AAU6WLK4"/>
<dbReference type="RefSeq" id="WP_345765934.1">
    <property type="nucleotide sequence ID" value="NZ_CP154834.1"/>
</dbReference>
<sequence>MQEFRRMLRENKFGSKISFAEETAYPAGVLAQPHIKLQISRNVDSNFYANDKFPHIMFVADKNLKRIGIHLDTIFQNGSGTAVLKPDFYTLETLDEDSIEREIVDALEKILVNR</sequence>
<dbReference type="Proteomes" id="UP001463665">
    <property type="component" value="Chromosome"/>
</dbReference>
<dbReference type="EMBL" id="CP154834">
    <property type="protein sequence ID" value="XAO73454.1"/>
    <property type="molecule type" value="Genomic_DNA"/>
</dbReference>
<keyword evidence="2" id="KW-1185">Reference proteome</keyword>
<proteinExistence type="predicted"/>
<accession>A0AAU6WLK4</accession>
<reference evidence="1 2" key="1">
    <citation type="submission" date="2024-04" db="EMBL/GenBank/DDBJ databases">
        <title>Genome sequencing and assembly of rice foliar adapted Chryseobacterium endophyticum OsEnb-ALM-A6.</title>
        <authorList>
            <person name="Kumar S."/>
            <person name="Javed M."/>
            <person name="Chouhan V."/>
            <person name="Charishma K."/>
            <person name="Patel A."/>
            <person name="Kumar M."/>
            <person name="Sahu K.P."/>
            <person name="Kumar A."/>
        </authorList>
    </citation>
    <scope>NUCLEOTIDE SEQUENCE [LARGE SCALE GENOMIC DNA]</scope>
    <source>
        <strain evidence="1 2">OsEnb-ALM-A6</strain>
    </source>
</reference>
<evidence type="ECO:0000313" key="2">
    <source>
        <dbReference type="Proteomes" id="UP001463665"/>
    </source>
</evidence>
<organism evidence="1 2">
    <name type="scientific">Chryseobacterium endophyticum</name>
    <dbReference type="NCBI Taxonomy" id="1854762"/>
    <lineage>
        <taxon>Bacteria</taxon>
        <taxon>Pseudomonadati</taxon>
        <taxon>Bacteroidota</taxon>
        <taxon>Flavobacteriia</taxon>
        <taxon>Flavobacteriales</taxon>
        <taxon>Weeksellaceae</taxon>
        <taxon>Chryseobacterium group</taxon>
        <taxon>Chryseobacterium</taxon>
    </lineage>
</organism>